<dbReference type="GeneID" id="112459517"/>
<keyword evidence="1" id="KW-1185">Reference proteome</keyword>
<dbReference type="AlphaFoldDB" id="A0A6J1QFG8"/>
<accession>A0A6J1QFG8</accession>
<organism evidence="1 2">
    <name type="scientific">Temnothorax curvispinosus</name>
    <dbReference type="NCBI Taxonomy" id="300111"/>
    <lineage>
        <taxon>Eukaryota</taxon>
        <taxon>Metazoa</taxon>
        <taxon>Ecdysozoa</taxon>
        <taxon>Arthropoda</taxon>
        <taxon>Hexapoda</taxon>
        <taxon>Insecta</taxon>
        <taxon>Pterygota</taxon>
        <taxon>Neoptera</taxon>
        <taxon>Endopterygota</taxon>
        <taxon>Hymenoptera</taxon>
        <taxon>Apocrita</taxon>
        <taxon>Aculeata</taxon>
        <taxon>Formicoidea</taxon>
        <taxon>Formicidae</taxon>
        <taxon>Myrmicinae</taxon>
        <taxon>Temnothorax</taxon>
    </lineage>
</organism>
<protein>
    <submittedName>
        <fullName evidence="2">Uncharacterized protein LOC112459517</fullName>
    </submittedName>
</protein>
<reference evidence="2" key="1">
    <citation type="submission" date="2025-08" db="UniProtKB">
        <authorList>
            <consortium name="RefSeq"/>
        </authorList>
    </citation>
    <scope>IDENTIFICATION</scope>
    <source>
        <tissue evidence="2">Whole body</tissue>
    </source>
</reference>
<dbReference type="RefSeq" id="XP_024879420.1">
    <property type="nucleotide sequence ID" value="XM_025023652.1"/>
</dbReference>
<evidence type="ECO:0000313" key="2">
    <source>
        <dbReference type="RefSeq" id="XP_024879420.1"/>
    </source>
</evidence>
<dbReference type="OrthoDB" id="7694315at2759"/>
<name>A0A6J1QFG8_9HYME</name>
<sequence>MDNACFAWAVTAALHPAEKNSERESSYPLYSRVLNLQNIEFPMTLSQIKQFEQLNDIFVDVYTIEKQKTSNVLPIRLTDRTIDKKHVNLLYMQDPRDNNVGHFAWIKDLSRLVSSQLSKKKKTKNTFAIDVFTTFVRATSCSLTLWNVER</sequence>
<dbReference type="Proteomes" id="UP000504618">
    <property type="component" value="Unplaced"/>
</dbReference>
<dbReference type="PANTHER" id="PTHR31511">
    <property type="entry name" value="PROTEIN CBG23764"/>
    <property type="match status" value="1"/>
</dbReference>
<dbReference type="PANTHER" id="PTHR31511:SF12">
    <property type="entry name" value="RHO TERMINATION FACTOR N-TERMINAL DOMAIN-CONTAINING PROTEIN"/>
    <property type="match status" value="1"/>
</dbReference>
<gene>
    <name evidence="2" type="primary">LOC112459517</name>
</gene>
<proteinExistence type="predicted"/>
<evidence type="ECO:0000313" key="1">
    <source>
        <dbReference type="Proteomes" id="UP000504618"/>
    </source>
</evidence>